<reference evidence="2" key="1">
    <citation type="submission" date="2011-07" db="EMBL/GenBank/DDBJ databases">
        <authorList>
            <consortium name="Caenorhabditis brenneri Sequencing and Analysis Consortium"/>
            <person name="Wilson R.K."/>
        </authorList>
    </citation>
    <scope>NUCLEOTIDE SEQUENCE [LARGE SCALE GENOMIC DNA]</scope>
    <source>
        <strain evidence="2">PB2801</strain>
    </source>
</reference>
<dbReference type="InParanoid" id="G0NCD9"/>
<dbReference type="HOGENOM" id="CLU_052087_0_0_1"/>
<dbReference type="OrthoDB" id="6750869at2759"/>
<dbReference type="AlphaFoldDB" id="G0NCD9"/>
<sequence length="293" mass="34164">MDGNFDESAPNNVLFMNEWPTEDDSKFFDKFVAVDDAPELIQCPYTLKLPPCRFQLKNLENLPKDKTLDQHVGNLFDIFIKKTIKKAGGNLTKTKYWLGLQLPHYIEKYVNWLITDKTYQEVNGYTLIDLVFKHCRSIAESGFSNTLELSVSMYINVSDQISWTAIPDRILSKYWRRTQQLQEAKNLLTQCGMDPNVKSHTIDDLKQIAEHLKGYHICVWSLLHELTEPTMVFEINKGAHGFISLFHNDGHYEFFKATRKKVDARFCFKCHTLVTCLHGIECRRERKDAQIFD</sequence>
<evidence type="ECO:0000313" key="1">
    <source>
        <dbReference type="EMBL" id="EGT57456.1"/>
    </source>
</evidence>
<evidence type="ECO:0000313" key="2">
    <source>
        <dbReference type="Proteomes" id="UP000008068"/>
    </source>
</evidence>
<gene>
    <name evidence="1" type="ORF">CAEBREN_08118</name>
</gene>
<dbReference type="eggNOG" id="ENOG502QQ9V">
    <property type="taxonomic scope" value="Eukaryota"/>
</dbReference>
<organism evidence="2">
    <name type="scientific">Caenorhabditis brenneri</name>
    <name type="common">Nematode worm</name>
    <dbReference type="NCBI Taxonomy" id="135651"/>
    <lineage>
        <taxon>Eukaryota</taxon>
        <taxon>Metazoa</taxon>
        <taxon>Ecdysozoa</taxon>
        <taxon>Nematoda</taxon>
        <taxon>Chromadorea</taxon>
        <taxon>Rhabditida</taxon>
        <taxon>Rhabditina</taxon>
        <taxon>Rhabditomorpha</taxon>
        <taxon>Rhabditoidea</taxon>
        <taxon>Rhabditidae</taxon>
        <taxon>Peloderinae</taxon>
        <taxon>Caenorhabditis</taxon>
    </lineage>
</organism>
<proteinExistence type="predicted"/>
<keyword evidence="2" id="KW-1185">Reference proteome</keyword>
<dbReference type="Proteomes" id="UP000008068">
    <property type="component" value="Unassembled WGS sequence"/>
</dbReference>
<accession>G0NCD9</accession>
<dbReference type="EMBL" id="GL379862">
    <property type="protein sequence ID" value="EGT57456.1"/>
    <property type="molecule type" value="Genomic_DNA"/>
</dbReference>
<protein>
    <submittedName>
        <fullName evidence="1">Uncharacterized protein</fullName>
    </submittedName>
</protein>
<dbReference type="STRING" id="135651.G0NCD9"/>
<name>G0NCD9_CAEBE</name>